<dbReference type="AlphaFoldDB" id="A0A2K1Q537"/>
<reference evidence="3" key="1">
    <citation type="submission" date="2017-09" db="EMBL/GenBank/DDBJ databases">
        <authorList>
            <person name="Palmer M."/>
            <person name="Steenkamp E.T."/>
            <person name="Coetzee M.P."/>
            <person name="Avontuur J.R."/>
            <person name="Van Zyl E."/>
            <person name="Chan W.-Y."/>
            <person name="Blom J."/>
            <person name="Venter S.N."/>
        </authorList>
    </citation>
    <scope>NUCLEOTIDE SEQUENCE [LARGE SCALE GENOMIC DNA]</scope>
    <source>
        <strain evidence="3">QC88-366</strain>
    </source>
</reference>
<name>A0A2K1Q537_9GAMM</name>
<evidence type="ECO:0000313" key="2">
    <source>
        <dbReference type="EMBL" id="PNS10143.1"/>
    </source>
</evidence>
<evidence type="ECO:0000256" key="1">
    <source>
        <dbReference type="SAM" id="MobiDB-lite"/>
    </source>
</evidence>
<feature type="region of interest" description="Disordered" evidence="1">
    <location>
        <begin position="179"/>
        <end position="200"/>
    </location>
</feature>
<dbReference type="PROSITE" id="PS51257">
    <property type="entry name" value="PROKAR_LIPOPROTEIN"/>
    <property type="match status" value="1"/>
</dbReference>
<gene>
    <name evidence="2" type="ORF">COO59_18950</name>
</gene>
<dbReference type="RefSeq" id="WP_023285898.1">
    <property type="nucleotide sequence ID" value="NZ_BSOF01000012.1"/>
</dbReference>
<dbReference type="Proteomes" id="UP000236345">
    <property type="component" value="Unassembled WGS sequence"/>
</dbReference>
<sequence length="215" mass="23157">MKFNAVFAALPLALLAGCVQQPQKLQERAPAEPVAPVSVSRNIQASADDVYARTPEVVRYDRYLLVSTDPQAVQRDPLSQIIDVRIPSSVQPTVADAMRYALKQSGYSLCQTGPANGVLYRQPLPAVQFQLGPMRLRTALQVLAGPAWELEVDDVQRVVCHSLRAGYQLPVTQLPPRPASAYAPAAGTPSSASSSQVIAPRPIQAQPAHGGWLTK</sequence>
<keyword evidence="3" id="KW-1185">Reference proteome</keyword>
<evidence type="ECO:0000313" key="3">
    <source>
        <dbReference type="Proteomes" id="UP000236345"/>
    </source>
</evidence>
<proteinExistence type="predicted"/>
<protein>
    <submittedName>
        <fullName evidence="2">Pilus assembly protein PilL</fullName>
    </submittedName>
</protein>
<feature type="compositionally biased region" description="Low complexity" evidence="1">
    <location>
        <begin position="179"/>
        <end position="195"/>
    </location>
</feature>
<accession>A0A2K1Q537</accession>
<comment type="caution">
    <text evidence="2">The sequence shown here is derived from an EMBL/GenBank/DDBJ whole genome shotgun (WGS) entry which is preliminary data.</text>
</comment>
<dbReference type="NCBIfam" id="TIGR03748">
    <property type="entry name" value="conj_PilL"/>
    <property type="match status" value="1"/>
</dbReference>
<dbReference type="OrthoDB" id="8527469at2"/>
<dbReference type="EMBL" id="NWUO01000021">
    <property type="protein sequence ID" value="PNS10143.1"/>
    <property type="molecule type" value="Genomic_DNA"/>
</dbReference>
<dbReference type="InterPro" id="IPR022260">
    <property type="entry name" value="Integr_conj_element_PilL"/>
</dbReference>
<organism evidence="2 3">
    <name type="scientific">Mixta theicola</name>
    <dbReference type="NCBI Taxonomy" id="1458355"/>
    <lineage>
        <taxon>Bacteria</taxon>
        <taxon>Pseudomonadati</taxon>
        <taxon>Pseudomonadota</taxon>
        <taxon>Gammaproteobacteria</taxon>
        <taxon>Enterobacterales</taxon>
        <taxon>Erwiniaceae</taxon>
        <taxon>Mixta</taxon>
    </lineage>
</organism>